<dbReference type="HOGENOM" id="CLU_1198220_0_0_9"/>
<reference evidence="1 2" key="2">
    <citation type="journal article" date="2008" name="Science">
        <title>Environmental genomics reveals a single-species ecosystem deep within Earth.</title>
        <authorList>
            <person name="Chivian D."/>
            <person name="Brodie E.L."/>
            <person name="Alm E.J."/>
            <person name="Culley D.E."/>
            <person name="Dehal P.S."/>
            <person name="Desantis T.Z."/>
            <person name="Gihring T.M."/>
            <person name="Lapidus A."/>
            <person name="Lin L.H."/>
            <person name="Lowry S.R."/>
            <person name="Moser D.P."/>
            <person name="Richardson P.M."/>
            <person name="Southam G."/>
            <person name="Wanger G."/>
            <person name="Pratt L.M."/>
            <person name="Andersen G.L."/>
            <person name="Hazen T.C."/>
            <person name="Brockman F.J."/>
            <person name="Arkin A.P."/>
            <person name="Onstott T.C."/>
        </authorList>
    </citation>
    <scope>NUCLEOTIDE SEQUENCE [LARGE SCALE GENOMIC DNA]</scope>
    <source>
        <strain evidence="1 2">MP104C</strain>
    </source>
</reference>
<dbReference type="STRING" id="477974.Daud_1446"/>
<proteinExistence type="predicted"/>
<evidence type="ECO:0000313" key="2">
    <source>
        <dbReference type="Proteomes" id="UP000008544"/>
    </source>
</evidence>
<dbReference type="Proteomes" id="UP000008544">
    <property type="component" value="Chromosome"/>
</dbReference>
<evidence type="ECO:0008006" key="3">
    <source>
        <dbReference type="Google" id="ProtNLM"/>
    </source>
</evidence>
<dbReference type="eggNOG" id="COG2834">
    <property type="taxonomic scope" value="Bacteria"/>
</dbReference>
<dbReference type="EMBL" id="CP000860">
    <property type="protein sequence ID" value="ACA59953.1"/>
    <property type="molecule type" value="Genomic_DNA"/>
</dbReference>
<dbReference type="AlphaFoldDB" id="B1I4P3"/>
<gene>
    <name evidence="1" type="ordered locus">Daud_1446</name>
</gene>
<organism evidence="1 2">
    <name type="scientific">Desulforudis audaxviator (strain MP104C)</name>
    <dbReference type="NCBI Taxonomy" id="477974"/>
    <lineage>
        <taxon>Bacteria</taxon>
        <taxon>Bacillati</taxon>
        <taxon>Bacillota</taxon>
        <taxon>Clostridia</taxon>
        <taxon>Thermoanaerobacterales</taxon>
        <taxon>Candidatus Desulforudaceae</taxon>
        <taxon>Candidatus Desulforudis</taxon>
    </lineage>
</organism>
<keyword evidence="2" id="KW-1185">Reference proteome</keyword>
<sequence>MTVLMFAGFMLVGLVGYSAFNRTTSRAPGGYPEEARERPQRELEALLVKSAGVDGLQYRQVTNYPLWSYEMRVWLQGDWMKTETVVDGQSLVLLVDTARGELLSYDAAENTATRMRLGEGEPGVPETPLDYVRDLNPAEWIPGEVTFLDGLRCRKFSREEVRGATVLYLWEEFGLPLRVESVADGCATVVEFKELQVGLVPDDVFALPTGVEVADFWEEEAPSDYGDDAKR</sequence>
<dbReference type="KEGG" id="dau:Daud_1446"/>
<reference evidence="2" key="1">
    <citation type="submission" date="2007-10" db="EMBL/GenBank/DDBJ databases">
        <title>Complete sequence of chromosome of Desulforudis audaxviator MP104C.</title>
        <authorList>
            <person name="Copeland A."/>
            <person name="Lucas S."/>
            <person name="Lapidus A."/>
            <person name="Barry K."/>
            <person name="Glavina del Rio T."/>
            <person name="Dalin E."/>
            <person name="Tice H."/>
            <person name="Bruce D."/>
            <person name="Pitluck S."/>
            <person name="Lowry S.R."/>
            <person name="Larimer F."/>
            <person name="Land M.L."/>
            <person name="Hauser L."/>
            <person name="Kyrpides N."/>
            <person name="Ivanova N.N."/>
            <person name="Richardson P."/>
        </authorList>
    </citation>
    <scope>NUCLEOTIDE SEQUENCE [LARGE SCALE GENOMIC DNA]</scope>
    <source>
        <strain evidence="2">MP104C</strain>
    </source>
</reference>
<protein>
    <recommendedName>
        <fullName evidence="3">DUF4412 domain-containing protein</fullName>
    </recommendedName>
</protein>
<name>B1I4P3_DESAP</name>
<accession>B1I4P3</accession>
<evidence type="ECO:0000313" key="1">
    <source>
        <dbReference type="EMBL" id="ACA59953.1"/>
    </source>
</evidence>